<sequence length="97" mass="10300">MDLISKLGLGSLIVSNANETNSTRTLAFQPQFYDVLPLHEHSSSPRKLDPKSSLAFSPQADAASPTPPSELVGKILVISSSSPQAVTELQYSASEDS</sequence>
<protein>
    <submittedName>
        <fullName evidence="2">Uncharacterized protein</fullName>
    </submittedName>
</protein>
<name>A0ABD2XTH4_9GENT</name>
<evidence type="ECO:0000256" key="1">
    <source>
        <dbReference type="SAM" id="MobiDB-lite"/>
    </source>
</evidence>
<evidence type="ECO:0000313" key="2">
    <source>
        <dbReference type="EMBL" id="KAL3498128.1"/>
    </source>
</evidence>
<comment type="caution">
    <text evidence="2">The sequence shown here is derived from an EMBL/GenBank/DDBJ whole genome shotgun (WGS) entry which is preliminary data.</text>
</comment>
<keyword evidence="3" id="KW-1185">Reference proteome</keyword>
<evidence type="ECO:0000313" key="3">
    <source>
        <dbReference type="Proteomes" id="UP001630127"/>
    </source>
</evidence>
<proteinExistence type="predicted"/>
<feature type="compositionally biased region" description="Basic and acidic residues" evidence="1">
    <location>
        <begin position="40"/>
        <end position="50"/>
    </location>
</feature>
<dbReference type="Proteomes" id="UP001630127">
    <property type="component" value="Unassembled WGS sequence"/>
</dbReference>
<reference evidence="2 3" key="1">
    <citation type="submission" date="2024-11" db="EMBL/GenBank/DDBJ databases">
        <title>A near-complete genome assembly of Cinchona calisaya.</title>
        <authorList>
            <person name="Lian D.C."/>
            <person name="Zhao X.W."/>
            <person name="Wei L."/>
        </authorList>
    </citation>
    <scope>NUCLEOTIDE SEQUENCE [LARGE SCALE GENOMIC DNA]</scope>
    <source>
        <tissue evidence="2">Nenye</tissue>
    </source>
</reference>
<feature type="region of interest" description="Disordered" evidence="1">
    <location>
        <begin position="40"/>
        <end position="68"/>
    </location>
</feature>
<organism evidence="2 3">
    <name type="scientific">Cinchona calisaya</name>
    <dbReference type="NCBI Taxonomy" id="153742"/>
    <lineage>
        <taxon>Eukaryota</taxon>
        <taxon>Viridiplantae</taxon>
        <taxon>Streptophyta</taxon>
        <taxon>Embryophyta</taxon>
        <taxon>Tracheophyta</taxon>
        <taxon>Spermatophyta</taxon>
        <taxon>Magnoliopsida</taxon>
        <taxon>eudicotyledons</taxon>
        <taxon>Gunneridae</taxon>
        <taxon>Pentapetalae</taxon>
        <taxon>asterids</taxon>
        <taxon>lamiids</taxon>
        <taxon>Gentianales</taxon>
        <taxon>Rubiaceae</taxon>
        <taxon>Cinchonoideae</taxon>
        <taxon>Cinchoneae</taxon>
        <taxon>Cinchona</taxon>
    </lineage>
</organism>
<gene>
    <name evidence="2" type="ORF">ACH5RR_040860</name>
</gene>
<dbReference type="AlphaFoldDB" id="A0ABD2XTH4"/>
<dbReference type="EMBL" id="JBJUIK010000017">
    <property type="protein sequence ID" value="KAL3498128.1"/>
    <property type="molecule type" value="Genomic_DNA"/>
</dbReference>
<accession>A0ABD2XTH4</accession>